<reference evidence="2" key="2">
    <citation type="submission" date="2024-10" db="UniProtKB">
        <authorList>
            <consortium name="EnsemblProtists"/>
        </authorList>
    </citation>
    <scope>IDENTIFICATION</scope>
</reference>
<dbReference type="AlphaFoldDB" id="A0A0D3HZL2"/>
<organism evidence="2 3">
    <name type="scientific">Emiliania huxleyi (strain CCMP1516)</name>
    <dbReference type="NCBI Taxonomy" id="280463"/>
    <lineage>
        <taxon>Eukaryota</taxon>
        <taxon>Haptista</taxon>
        <taxon>Haptophyta</taxon>
        <taxon>Prymnesiophyceae</taxon>
        <taxon>Isochrysidales</taxon>
        <taxon>Noelaerhabdaceae</taxon>
        <taxon>Emiliania</taxon>
    </lineage>
</organism>
<feature type="region of interest" description="Disordered" evidence="1">
    <location>
        <begin position="71"/>
        <end position="126"/>
    </location>
</feature>
<sequence length="320" mass="35606">MRLASLLGPSGCPSARLHIATSWPPHAVLRKMRSQSTVRILIYLSEVADTVFQKIHQQFAFSSPNEVLEGRVRQTLTRKTPPANKQTRPRDEDGNWENDPMHDGVQHRARRTRHSSPEPAESPASVAVASLASSLASRPGAGATISSESALQFDAAMEEGVPARETSEVGLPANGPERTLAQRFQSDPAGLIGATLKSTWVDETYMCEVDMIRKCGDKYLAGVVYEADGVYQWEKIGLPPYNHTLVSEPKEKWLRNGSEYAKVLIKHESNFYLGVVMAWLPPSADDDTTLYKVYHEGDGDYEDLDHDELMHAIALYKERM</sequence>
<dbReference type="PaxDb" id="2903-EOD04447"/>
<dbReference type="KEGG" id="ehx:EMIHUDRAFT_446664"/>
<name>A0A0D3HZL2_EMIH1</name>
<dbReference type="GeneID" id="17250596"/>
<dbReference type="HOGENOM" id="CLU_869982_0_0_1"/>
<evidence type="ECO:0000256" key="1">
    <source>
        <dbReference type="SAM" id="MobiDB-lite"/>
    </source>
</evidence>
<evidence type="ECO:0000313" key="3">
    <source>
        <dbReference type="Proteomes" id="UP000013827"/>
    </source>
</evidence>
<dbReference type="Proteomes" id="UP000013827">
    <property type="component" value="Unassembled WGS sequence"/>
</dbReference>
<dbReference type="EnsemblProtists" id="EOD04447">
    <property type="protein sequence ID" value="EOD04447"/>
    <property type="gene ID" value="EMIHUDRAFT_446664"/>
</dbReference>
<evidence type="ECO:0000313" key="2">
    <source>
        <dbReference type="EnsemblProtists" id="EOD04447"/>
    </source>
</evidence>
<feature type="compositionally biased region" description="Basic and acidic residues" evidence="1">
    <location>
        <begin position="88"/>
        <end position="106"/>
    </location>
</feature>
<protein>
    <submittedName>
        <fullName evidence="2">Uncharacterized protein</fullName>
    </submittedName>
</protein>
<accession>A0A0D3HZL2</accession>
<dbReference type="RefSeq" id="XP_005756876.1">
    <property type="nucleotide sequence ID" value="XM_005756819.1"/>
</dbReference>
<reference evidence="3" key="1">
    <citation type="journal article" date="2013" name="Nature">
        <title>Pan genome of the phytoplankton Emiliania underpins its global distribution.</title>
        <authorList>
            <person name="Read B.A."/>
            <person name="Kegel J."/>
            <person name="Klute M.J."/>
            <person name="Kuo A."/>
            <person name="Lefebvre S.C."/>
            <person name="Maumus F."/>
            <person name="Mayer C."/>
            <person name="Miller J."/>
            <person name="Monier A."/>
            <person name="Salamov A."/>
            <person name="Young J."/>
            <person name="Aguilar M."/>
            <person name="Claverie J.M."/>
            <person name="Frickenhaus S."/>
            <person name="Gonzalez K."/>
            <person name="Herman E.K."/>
            <person name="Lin Y.C."/>
            <person name="Napier J."/>
            <person name="Ogata H."/>
            <person name="Sarno A.F."/>
            <person name="Shmutz J."/>
            <person name="Schroeder D."/>
            <person name="de Vargas C."/>
            <person name="Verret F."/>
            <person name="von Dassow P."/>
            <person name="Valentin K."/>
            <person name="Van de Peer Y."/>
            <person name="Wheeler G."/>
            <person name="Dacks J.B."/>
            <person name="Delwiche C.F."/>
            <person name="Dyhrman S.T."/>
            <person name="Glockner G."/>
            <person name="John U."/>
            <person name="Richards T."/>
            <person name="Worden A.Z."/>
            <person name="Zhang X."/>
            <person name="Grigoriev I.V."/>
            <person name="Allen A.E."/>
            <person name="Bidle K."/>
            <person name="Borodovsky M."/>
            <person name="Bowler C."/>
            <person name="Brownlee C."/>
            <person name="Cock J.M."/>
            <person name="Elias M."/>
            <person name="Gladyshev V.N."/>
            <person name="Groth M."/>
            <person name="Guda C."/>
            <person name="Hadaegh A."/>
            <person name="Iglesias-Rodriguez M.D."/>
            <person name="Jenkins J."/>
            <person name="Jones B.M."/>
            <person name="Lawson T."/>
            <person name="Leese F."/>
            <person name="Lindquist E."/>
            <person name="Lobanov A."/>
            <person name="Lomsadze A."/>
            <person name="Malik S.B."/>
            <person name="Marsh M.E."/>
            <person name="Mackinder L."/>
            <person name="Mock T."/>
            <person name="Mueller-Roeber B."/>
            <person name="Pagarete A."/>
            <person name="Parker M."/>
            <person name="Probert I."/>
            <person name="Quesneville H."/>
            <person name="Raines C."/>
            <person name="Rensing S.A."/>
            <person name="Riano-Pachon D.M."/>
            <person name="Richier S."/>
            <person name="Rokitta S."/>
            <person name="Shiraiwa Y."/>
            <person name="Soanes D.M."/>
            <person name="van der Giezen M."/>
            <person name="Wahlund T.M."/>
            <person name="Williams B."/>
            <person name="Wilson W."/>
            <person name="Wolfe G."/>
            <person name="Wurch L.L."/>
        </authorList>
    </citation>
    <scope>NUCLEOTIDE SEQUENCE</scope>
</reference>
<feature type="compositionally biased region" description="Polar residues" evidence="1">
    <location>
        <begin position="74"/>
        <end position="86"/>
    </location>
</feature>
<keyword evidence="3" id="KW-1185">Reference proteome</keyword>
<proteinExistence type="predicted"/>
<feature type="compositionally biased region" description="Low complexity" evidence="1">
    <location>
        <begin position="117"/>
        <end position="126"/>
    </location>
</feature>